<proteinExistence type="predicted"/>
<dbReference type="Proteomes" id="UP000005801">
    <property type="component" value="Unassembled WGS sequence"/>
</dbReference>
<name>A6GDW0_9BACT</name>
<feature type="transmembrane region" description="Helical" evidence="2">
    <location>
        <begin position="232"/>
        <end position="249"/>
    </location>
</feature>
<evidence type="ECO:0000256" key="2">
    <source>
        <dbReference type="SAM" id="Phobius"/>
    </source>
</evidence>
<evidence type="ECO:0000313" key="3">
    <source>
        <dbReference type="EMBL" id="EDM75909.1"/>
    </source>
</evidence>
<keyword evidence="2" id="KW-0812">Transmembrane</keyword>
<organism evidence="3 4">
    <name type="scientific">Plesiocystis pacifica SIR-1</name>
    <dbReference type="NCBI Taxonomy" id="391625"/>
    <lineage>
        <taxon>Bacteria</taxon>
        <taxon>Pseudomonadati</taxon>
        <taxon>Myxococcota</taxon>
        <taxon>Polyangia</taxon>
        <taxon>Nannocystales</taxon>
        <taxon>Nannocystaceae</taxon>
        <taxon>Plesiocystis</taxon>
    </lineage>
</organism>
<evidence type="ECO:0000313" key="4">
    <source>
        <dbReference type="Proteomes" id="UP000005801"/>
    </source>
</evidence>
<dbReference type="OrthoDB" id="9829842at2"/>
<protein>
    <submittedName>
        <fullName evidence="3">Uncharacterized protein</fullName>
    </submittedName>
</protein>
<keyword evidence="2" id="KW-0472">Membrane</keyword>
<keyword evidence="2" id="KW-1133">Transmembrane helix</keyword>
<keyword evidence="4" id="KW-1185">Reference proteome</keyword>
<comment type="caution">
    <text evidence="3">The sequence shown here is derived from an EMBL/GenBank/DDBJ whole genome shotgun (WGS) entry which is preliminary data.</text>
</comment>
<feature type="compositionally biased region" description="Basic and acidic residues" evidence="1">
    <location>
        <begin position="191"/>
        <end position="203"/>
    </location>
</feature>
<evidence type="ECO:0000256" key="1">
    <source>
        <dbReference type="SAM" id="MobiDB-lite"/>
    </source>
</evidence>
<gene>
    <name evidence="3" type="ORF">PPSIR1_25061</name>
</gene>
<dbReference type="RefSeq" id="WP_006974900.1">
    <property type="nucleotide sequence ID" value="NZ_ABCS01000077.1"/>
</dbReference>
<dbReference type="EMBL" id="ABCS01000077">
    <property type="protein sequence ID" value="EDM75909.1"/>
    <property type="molecule type" value="Genomic_DNA"/>
</dbReference>
<feature type="region of interest" description="Disordered" evidence="1">
    <location>
        <begin position="191"/>
        <end position="217"/>
    </location>
</feature>
<dbReference type="AlphaFoldDB" id="A6GDW0"/>
<sequence length="250" mass="27589">MPIEVKEVALVLAGATQDAELVRALARALAEQDQAATVLVGVDEAPERVLQVLAEPKRWTLLFACESEALDGPHMGRVEAVFNSARSHRQFLVRLDVSHDLNLQSSSVLNVLDTFCTNSGRFRRRRSPGDLQLRELLPINDSSSLAMPVVRLGADEVLDGDTARLQLPDIPVAAELIRRRKAARARARERARVVERSHARQDEGEAPSELSRREPFDFDIGDGESDLLERRMVFVLLAAGVLAVLAALFT</sequence>
<reference evidence="3 4" key="1">
    <citation type="submission" date="2007-06" db="EMBL/GenBank/DDBJ databases">
        <authorList>
            <person name="Shimkets L."/>
            <person name="Ferriera S."/>
            <person name="Johnson J."/>
            <person name="Kravitz S."/>
            <person name="Beeson K."/>
            <person name="Sutton G."/>
            <person name="Rogers Y.-H."/>
            <person name="Friedman R."/>
            <person name="Frazier M."/>
            <person name="Venter J.C."/>
        </authorList>
    </citation>
    <scope>NUCLEOTIDE SEQUENCE [LARGE SCALE GENOMIC DNA]</scope>
    <source>
        <strain evidence="3 4">SIR-1</strain>
    </source>
</reference>
<accession>A6GDW0</accession>